<evidence type="ECO:0000313" key="7">
    <source>
        <dbReference type="EMBL" id="MDT0675696.1"/>
    </source>
</evidence>
<evidence type="ECO:0000256" key="5">
    <source>
        <dbReference type="ARBA" id="ARBA00023136"/>
    </source>
</evidence>
<dbReference type="Pfam" id="PF01040">
    <property type="entry name" value="UbiA"/>
    <property type="match status" value="1"/>
</dbReference>
<reference evidence="7 8" key="1">
    <citation type="submission" date="2023-09" db="EMBL/GenBank/DDBJ databases">
        <authorList>
            <person name="Rey-Velasco X."/>
        </authorList>
    </citation>
    <scope>NUCLEOTIDE SEQUENCE [LARGE SCALE GENOMIC DNA]</scope>
    <source>
        <strain evidence="7 8">F117</strain>
    </source>
</reference>
<evidence type="ECO:0000256" key="6">
    <source>
        <dbReference type="SAM" id="Phobius"/>
    </source>
</evidence>
<evidence type="ECO:0000313" key="8">
    <source>
        <dbReference type="Proteomes" id="UP001262582"/>
    </source>
</evidence>
<evidence type="ECO:0000256" key="2">
    <source>
        <dbReference type="ARBA" id="ARBA00022475"/>
    </source>
</evidence>
<comment type="caution">
    <text evidence="7">The sequence shown here is derived from an EMBL/GenBank/DDBJ whole genome shotgun (WGS) entry which is preliminary data.</text>
</comment>
<feature type="transmembrane region" description="Helical" evidence="6">
    <location>
        <begin position="274"/>
        <end position="292"/>
    </location>
</feature>
<sequence length="324" mass="37568">MKLVTYIRASEWWEYKFTPVLMVVYLLFIQLDLSFPTSCWLFIFILLSLVPGGIFVSVLNDLTDLKMDEKAGKVNRMQKLGRLKRSIFLLLPFIVGLGISWYIRTEPLAMFSYLLCGFSFVLYSVKPFRLKEKGIWGILADAFGSQVFPSLYATFLVLGSTGHEISNTQIILIVIWAACFGLRGILWHQFHDLENDIKSGISTFAQNLSDRKSTIAGYVLMTFEIIALAGITMFSGQYWCFISLFLYWGYLLMRRWKFYTEIIPFRYTRPDYCLFMNEYYQIFLPVTLLILLSVHQPIFSILLLTHLLLFPVGILQIGKMILSK</sequence>
<keyword evidence="8" id="KW-1185">Reference proteome</keyword>
<dbReference type="Gene3D" id="1.10.357.140">
    <property type="entry name" value="UbiA prenyltransferase"/>
    <property type="match status" value="1"/>
</dbReference>
<name>A0ABU3D2Q6_9FLAO</name>
<keyword evidence="5 6" id="KW-0472">Membrane</keyword>
<proteinExistence type="predicted"/>
<feature type="transmembrane region" description="Helical" evidence="6">
    <location>
        <begin position="236"/>
        <end position="253"/>
    </location>
</feature>
<dbReference type="InterPro" id="IPR000537">
    <property type="entry name" value="UbiA_prenyltransferase"/>
</dbReference>
<dbReference type="EMBL" id="JAVRHK010000002">
    <property type="protein sequence ID" value="MDT0675696.1"/>
    <property type="molecule type" value="Genomic_DNA"/>
</dbReference>
<feature type="transmembrane region" description="Helical" evidence="6">
    <location>
        <begin position="41"/>
        <end position="62"/>
    </location>
</feature>
<keyword evidence="2" id="KW-1003">Cell membrane</keyword>
<feature type="transmembrane region" description="Helical" evidence="6">
    <location>
        <begin position="170"/>
        <end position="190"/>
    </location>
</feature>
<comment type="subcellular location">
    <subcellularLocation>
        <location evidence="1">Membrane</location>
        <topology evidence="1">Multi-pass membrane protein</topology>
    </subcellularLocation>
</comment>
<feature type="transmembrane region" description="Helical" evidence="6">
    <location>
        <begin position="298"/>
        <end position="318"/>
    </location>
</feature>
<evidence type="ECO:0000256" key="1">
    <source>
        <dbReference type="ARBA" id="ARBA00004141"/>
    </source>
</evidence>
<feature type="transmembrane region" description="Helical" evidence="6">
    <location>
        <begin position="83"/>
        <end position="102"/>
    </location>
</feature>
<evidence type="ECO:0000256" key="4">
    <source>
        <dbReference type="ARBA" id="ARBA00022989"/>
    </source>
</evidence>
<gene>
    <name evidence="7" type="ORF">RM539_03750</name>
</gene>
<keyword evidence="4 6" id="KW-1133">Transmembrane helix</keyword>
<protein>
    <submittedName>
        <fullName evidence="7">UbiA family prenyltransferase</fullName>
    </submittedName>
</protein>
<organism evidence="7 8">
    <name type="scientific">Autumnicola musiva</name>
    <dbReference type="NCBI Taxonomy" id="3075589"/>
    <lineage>
        <taxon>Bacteria</taxon>
        <taxon>Pseudomonadati</taxon>
        <taxon>Bacteroidota</taxon>
        <taxon>Flavobacteriia</taxon>
        <taxon>Flavobacteriales</taxon>
        <taxon>Flavobacteriaceae</taxon>
        <taxon>Autumnicola</taxon>
    </lineage>
</organism>
<feature type="transmembrane region" description="Helical" evidence="6">
    <location>
        <begin position="108"/>
        <end position="125"/>
    </location>
</feature>
<keyword evidence="3 6" id="KW-0812">Transmembrane</keyword>
<dbReference type="RefSeq" id="WP_311502094.1">
    <property type="nucleotide sequence ID" value="NZ_JAVRHK010000002.1"/>
</dbReference>
<evidence type="ECO:0000256" key="3">
    <source>
        <dbReference type="ARBA" id="ARBA00022692"/>
    </source>
</evidence>
<feature type="transmembrane region" description="Helical" evidence="6">
    <location>
        <begin position="12"/>
        <end position="29"/>
    </location>
</feature>
<dbReference type="InterPro" id="IPR044878">
    <property type="entry name" value="UbiA_sf"/>
</dbReference>
<dbReference type="Proteomes" id="UP001262582">
    <property type="component" value="Unassembled WGS sequence"/>
</dbReference>
<accession>A0ABU3D2Q6</accession>